<dbReference type="Proteomes" id="UP000268014">
    <property type="component" value="Unassembled WGS sequence"/>
</dbReference>
<protein>
    <submittedName>
        <fullName evidence="1 3">Uncharacterized protein</fullName>
    </submittedName>
</protein>
<reference evidence="1 2" key="2">
    <citation type="submission" date="2018-11" db="EMBL/GenBank/DDBJ databases">
        <authorList>
            <consortium name="Pathogen Informatics"/>
        </authorList>
    </citation>
    <scope>NUCLEOTIDE SEQUENCE [LARGE SCALE GENOMIC DNA]</scope>
    <source>
        <strain evidence="1 2">MHpl1</strain>
    </source>
</reference>
<organism evidence="3">
    <name type="scientific">Haemonchus placei</name>
    <name type="common">Barber's pole worm</name>
    <dbReference type="NCBI Taxonomy" id="6290"/>
    <lineage>
        <taxon>Eukaryota</taxon>
        <taxon>Metazoa</taxon>
        <taxon>Ecdysozoa</taxon>
        <taxon>Nematoda</taxon>
        <taxon>Chromadorea</taxon>
        <taxon>Rhabditida</taxon>
        <taxon>Rhabditina</taxon>
        <taxon>Rhabditomorpha</taxon>
        <taxon>Strongyloidea</taxon>
        <taxon>Trichostrongylidae</taxon>
        <taxon>Haemonchus</taxon>
    </lineage>
</organism>
<evidence type="ECO:0000313" key="1">
    <source>
        <dbReference type="EMBL" id="VDO89797.1"/>
    </source>
</evidence>
<sequence length="82" mass="9310">MANGVMSGGTVSLQTAYSMHKSNPHHDSSHSILLASPGPCRHCLRHHRLPHNHCRARHPDQRRRLLRHRLGLGGHYPPRHPD</sequence>
<accession>A0A0N4XAN2</accession>
<reference evidence="3" key="1">
    <citation type="submission" date="2017-02" db="UniProtKB">
        <authorList>
            <consortium name="WormBaseParasite"/>
        </authorList>
    </citation>
    <scope>IDENTIFICATION</scope>
</reference>
<dbReference type="EMBL" id="UZAF01023389">
    <property type="protein sequence ID" value="VDO89797.1"/>
    <property type="molecule type" value="Genomic_DNA"/>
</dbReference>
<name>A0A0N4XAN2_HAEPC</name>
<dbReference type="AlphaFoldDB" id="A0A0N4XAN2"/>
<dbReference type="WBParaSite" id="HPLM_0002142701-mRNA-1">
    <property type="protein sequence ID" value="HPLM_0002142701-mRNA-1"/>
    <property type="gene ID" value="HPLM_0002142701"/>
</dbReference>
<gene>
    <name evidence="1" type="ORF">HPLM_LOCUS21415</name>
</gene>
<proteinExistence type="predicted"/>
<evidence type="ECO:0000313" key="3">
    <source>
        <dbReference type="WBParaSite" id="HPLM_0002142701-mRNA-1"/>
    </source>
</evidence>
<evidence type="ECO:0000313" key="2">
    <source>
        <dbReference type="Proteomes" id="UP000268014"/>
    </source>
</evidence>
<keyword evidence="2" id="KW-1185">Reference proteome</keyword>